<accession>A0A4U8T903</accession>
<dbReference type="AlphaFoldDB" id="A0A4U8T903"/>
<proteinExistence type="predicted"/>
<keyword evidence="1" id="KW-0472">Membrane</keyword>
<evidence type="ECO:0000259" key="2">
    <source>
        <dbReference type="Pfam" id="PF13386"/>
    </source>
</evidence>
<evidence type="ECO:0000313" key="4">
    <source>
        <dbReference type="Proteomes" id="UP000029733"/>
    </source>
</evidence>
<dbReference type="RefSeq" id="WP_034355398.1">
    <property type="nucleotide sequence ID" value="NZ_JRPR02000005.1"/>
</dbReference>
<feature type="transmembrane region" description="Helical" evidence="1">
    <location>
        <begin position="105"/>
        <end position="127"/>
    </location>
</feature>
<keyword evidence="1" id="KW-0812">Transmembrane</keyword>
<dbReference type="InterPro" id="IPR039447">
    <property type="entry name" value="UreH-like_TM_dom"/>
</dbReference>
<dbReference type="Proteomes" id="UP000029733">
    <property type="component" value="Unassembled WGS sequence"/>
</dbReference>
<dbReference type="EMBL" id="JRPR02000005">
    <property type="protein sequence ID" value="TLD96155.1"/>
    <property type="molecule type" value="Genomic_DNA"/>
</dbReference>
<keyword evidence="4" id="KW-1185">Reference proteome</keyword>
<dbReference type="PANTHER" id="PTHR42208:SF1">
    <property type="entry name" value="HEAVY METAL TRANSPORTER"/>
    <property type="match status" value="1"/>
</dbReference>
<organism evidence="3 4">
    <name type="scientific">Helicobacter jaachi</name>
    <dbReference type="NCBI Taxonomy" id="1677920"/>
    <lineage>
        <taxon>Bacteria</taxon>
        <taxon>Pseudomonadati</taxon>
        <taxon>Campylobacterota</taxon>
        <taxon>Epsilonproteobacteria</taxon>
        <taxon>Campylobacterales</taxon>
        <taxon>Helicobacteraceae</taxon>
        <taxon>Helicobacter</taxon>
    </lineage>
</organism>
<feature type="transmembrane region" description="Helical" evidence="1">
    <location>
        <begin position="223"/>
        <end position="241"/>
    </location>
</feature>
<dbReference type="Pfam" id="PF13386">
    <property type="entry name" value="DsbD_2"/>
    <property type="match status" value="1"/>
</dbReference>
<dbReference type="STRING" id="1677920.LS71_06475"/>
<keyword evidence="1" id="KW-1133">Transmembrane helix</keyword>
<gene>
    <name evidence="3" type="ORF">LS71_006660</name>
</gene>
<feature type="domain" description="Urease accessory protein UreH-like transmembrane" evidence="2">
    <location>
        <begin position="9"/>
        <end position="238"/>
    </location>
</feature>
<dbReference type="OrthoDB" id="9798690at2"/>
<feature type="transmembrane region" description="Helical" evidence="1">
    <location>
        <begin position="159"/>
        <end position="181"/>
    </location>
</feature>
<feature type="transmembrane region" description="Helical" evidence="1">
    <location>
        <begin position="79"/>
        <end position="98"/>
    </location>
</feature>
<evidence type="ECO:0000313" key="3">
    <source>
        <dbReference type="EMBL" id="TLD96155.1"/>
    </source>
</evidence>
<protein>
    <submittedName>
        <fullName evidence="3">Sulfite exporter TauE/SafE family protein</fullName>
    </submittedName>
</protein>
<name>A0A4U8T903_9HELI</name>
<dbReference type="PANTHER" id="PTHR42208">
    <property type="entry name" value="HEAVY METAL TRANSPORTER-RELATED"/>
    <property type="match status" value="1"/>
</dbReference>
<comment type="caution">
    <text evidence="3">The sequence shown here is derived from an EMBL/GenBank/DDBJ whole genome shotgun (WGS) entry which is preliminary data.</text>
</comment>
<reference evidence="3 4" key="1">
    <citation type="journal article" date="2014" name="Genome Announc.">
        <title>Draft genome sequences of eight enterohepatic helicobacter species isolated from both laboratory and wild rodents.</title>
        <authorList>
            <person name="Sheh A."/>
            <person name="Shen Z."/>
            <person name="Fox J.G."/>
        </authorList>
    </citation>
    <scope>NUCLEOTIDE SEQUENCE [LARGE SCALE GENOMIC DNA]</scope>
    <source>
        <strain evidence="3 4">MIT 09-6949</strain>
    </source>
</reference>
<evidence type="ECO:0000256" key="1">
    <source>
        <dbReference type="SAM" id="Phobius"/>
    </source>
</evidence>
<sequence length="248" mass="26671">MHNIELLTLVSIAFFTSLGHCVGMCGGIVLAYSSCLNAKNALDSKLDSVDSIKSTESTIAKPSFLSQIPYHLAYHGGKITTYCFLGFIAGSIGQFAMPEAHIKHFALLIIGILLIIFGLSLACFAPLKRLFSAFSSLPSTFLHKLISIMRPLLQYPSTYRIFALGLCNGLLPCGIVYYFLLTAAVAGSGINGAFIMCLFGLACAPSLLTLGLLSSFLQHKRAIFLRLGGVAMVAFGGYEVYKSLKAMM</sequence>
<feature type="transmembrane region" description="Helical" evidence="1">
    <location>
        <begin position="193"/>
        <end position="217"/>
    </location>
</feature>